<protein>
    <recommendedName>
        <fullName evidence="8">C2H2-type domain-containing protein</fullName>
    </recommendedName>
</protein>
<dbReference type="PANTHER" id="PTHR24394:SF29">
    <property type="entry name" value="MYONEURIN"/>
    <property type="match status" value="1"/>
</dbReference>
<feature type="domain" description="C2H2-type" evidence="8">
    <location>
        <begin position="95"/>
        <end position="122"/>
    </location>
</feature>
<dbReference type="GO" id="GO:0000981">
    <property type="term" value="F:DNA-binding transcription factor activity, RNA polymerase II-specific"/>
    <property type="evidence" value="ECO:0007669"/>
    <property type="project" value="TreeGrafter"/>
</dbReference>
<evidence type="ECO:0000256" key="5">
    <source>
        <dbReference type="ARBA" id="ARBA00022833"/>
    </source>
</evidence>
<name>A0A8X6YMG7_9ARAC</name>
<dbReference type="SUPFAM" id="SSF57667">
    <property type="entry name" value="beta-beta-alpha zinc fingers"/>
    <property type="match status" value="1"/>
</dbReference>
<keyword evidence="5" id="KW-0862">Zinc</keyword>
<gene>
    <name evidence="9" type="ORF">TNIN_153971</name>
</gene>
<accession>A0A8X6YMG7</accession>
<dbReference type="Gene3D" id="3.30.160.60">
    <property type="entry name" value="Classic Zinc Finger"/>
    <property type="match status" value="2"/>
</dbReference>
<dbReference type="InterPro" id="IPR036236">
    <property type="entry name" value="Znf_C2H2_sf"/>
</dbReference>
<evidence type="ECO:0000256" key="7">
    <source>
        <dbReference type="PROSITE-ProRule" id="PRU00042"/>
    </source>
</evidence>
<dbReference type="SMART" id="SM00355">
    <property type="entry name" value="ZnF_C2H2"/>
    <property type="match status" value="2"/>
</dbReference>
<proteinExistence type="predicted"/>
<evidence type="ECO:0000256" key="1">
    <source>
        <dbReference type="ARBA" id="ARBA00004123"/>
    </source>
</evidence>
<dbReference type="EMBL" id="BMAV01020215">
    <property type="protein sequence ID" value="GFY73591.1"/>
    <property type="molecule type" value="Genomic_DNA"/>
</dbReference>
<reference evidence="9" key="1">
    <citation type="submission" date="2020-08" db="EMBL/GenBank/DDBJ databases">
        <title>Multicomponent nature underlies the extraordinary mechanical properties of spider dragline silk.</title>
        <authorList>
            <person name="Kono N."/>
            <person name="Nakamura H."/>
            <person name="Mori M."/>
            <person name="Yoshida Y."/>
            <person name="Ohtoshi R."/>
            <person name="Malay A.D."/>
            <person name="Moran D.A.P."/>
            <person name="Tomita M."/>
            <person name="Numata K."/>
            <person name="Arakawa K."/>
        </authorList>
    </citation>
    <scope>NUCLEOTIDE SEQUENCE</scope>
</reference>
<keyword evidence="2" id="KW-0479">Metal-binding</keyword>
<evidence type="ECO:0000256" key="2">
    <source>
        <dbReference type="ARBA" id="ARBA00022723"/>
    </source>
</evidence>
<dbReference type="PANTHER" id="PTHR24394">
    <property type="entry name" value="ZINC FINGER PROTEIN"/>
    <property type="match status" value="1"/>
</dbReference>
<keyword evidence="6" id="KW-0539">Nucleus</keyword>
<dbReference type="OrthoDB" id="6492897at2759"/>
<sequence length="326" mass="37476">MAEGNVYPSEEDFSYFCFDCRNTAEESEKDFFYVRAMGPCYTCSYCGDVFEAGFKREKVNSTGTASLRCKVCGKTFPRSDKLLHHSYQHSHQWPYRCSFCQKGFAVRSDFERHKRQRATVRKICCNKCSNYFQGKLCFNMRSDAYCEKCSDGSSQVEIARVRWQKVRCIPLKKTLLTSVLIAEIQQKKQKRISLLLVLWDLAIHAHSVVPCLKLDSREKMKSTDTPLHRCGICAKAFHIQANCCFIPLSIPMNGRIDIRSASKVLLYVHVWKVMIDNAISYVKYTAVNVFNCFRGKICLNILYLPTIDLFCEKCSNGPSLVDYVTS</sequence>
<keyword evidence="10" id="KW-1185">Reference proteome</keyword>
<comment type="caution">
    <text evidence="9">The sequence shown here is derived from an EMBL/GenBank/DDBJ whole genome shotgun (WGS) entry which is preliminary data.</text>
</comment>
<comment type="subcellular location">
    <subcellularLocation>
        <location evidence="1">Nucleus</location>
    </subcellularLocation>
</comment>
<evidence type="ECO:0000256" key="3">
    <source>
        <dbReference type="ARBA" id="ARBA00022737"/>
    </source>
</evidence>
<keyword evidence="4 7" id="KW-0863">Zinc-finger</keyword>
<dbReference type="GO" id="GO:0005634">
    <property type="term" value="C:nucleus"/>
    <property type="evidence" value="ECO:0007669"/>
    <property type="project" value="UniProtKB-SubCell"/>
</dbReference>
<dbReference type="Proteomes" id="UP000886998">
    <property type="component" value="Unassembled WGS sequence"/>
</dbReference>
<dbReference type="AlphaFoldDB" id="A0A8X6YMG7"/>
<dbReference type="GO" id="GO:0008270">
    <property type="term" value="F:zinc ion binding"/>
    <property type="evidence" value="ECO:0007669"/>
    <property type="project" value="UniProtKB-KW"/>
</dbReference>
<evidence type="ECO:0000313" key="9">
    <source>
        <dbReference type="EMBL" id="GFY73591.1"/>
    </source>
</evidence>
<dbReference type="PROSITE" id="PS50157">
    <property type="entry name" value="ZINC_FINGER_C2H2_2"/>
    <property type="match status" value="2"/>
</dbReference>
<organism evidence="9 10">
    <name type="scientific">Trichonephila inaurata madagascariensis</name>
    <dbReference type="NCBI Taxonomy" id="2747483"/>
    <lineage>
        <taxon>Eukaryota</taxon>
        <taxon>Metazoa</taxon>
        <taxon>Ecdysozoa</taxon>
        <taxon>Arthropoda</taxon>
        <taxon>Chelicerata</taxon>
        <taxon>Arachnida</taxon>
        <taxon>Araneae</taxon>
        <taxon>Araneomorphae</taxon>
        <taxon>Entelegynae</taxon>
        <taxon>Araneoidea</taxon>
        <taxon>Nephilidae</taxon>
        <taxon>Trichonephila</taxon>
        <taxon>Trichonephila inaurata</taxon>
    </lineage>
</organism>
<feature type="domain" description="C2H2-type" evidence="8">
    <location>
        <begin position="67"/>
        <end position="94"/>
    </location>
</feature>
<evidence type="ECO:0000256" key="6">
    <source>
        <dbReference type="ARBA" id="ARBA00023242"/>
    </source>
</evidence>
<evidence type="ECO:0000256" key="4">
    <source>
        <dbReference type="ARBA" id="ARBA00022771"/>
    </source>
</evidence>
<evidence type="ECO:0000313" key="10">
    <source>
        <dbReference type="Proteomes" id="UP000886998"/>
    </source>
</evidence>
<dbReference type="InterPro" id="IPR013087">
    <property type="entry name" value="Znf_C2H2_type"/>
</dbReference>
<keyword evidence="3" id="KW-0677">Repeat</keyword>
<evidence type="ECO:0000259" key="8">
    <source>
        <dbReference type="PROSITE" id="PS50157"/>
    </source>
</evidence>
<dbReference type="PROSITE" id="PS00028">
    <property type="entry name" value="ZINC_FINGER_C2H2_1"/>
    <property type="match status" value="1"/>
</dbReference>